<proteinExistence type="predicted"/>
<sequence>MHVFVDPCIISRITSYKVTNTSKLLKNASDPVSFLGKRQSYSRSLESNWISSLLCLHEYQYMSSCYKCCPLDLRILLQDPGAICLPLAFLEFFPRDVLLPTGKKNIVRK</sequence>
<reference evidence="1 2" key="1">
    <citation type="journal article" date="2013" name="Proc. Natl. Acad. Sci. U.S.A.">
        <title>Fine-scale variation in meiotic recombination in Mimulus inferred from population shotgun sequencing.</title>
        <authorList>
            <person name="Hellsten U."/>
            <person name="Wright K.M."/>
            <person name="Jenkins J."/>
            <person name="Shu S."/>
            <person name="Yuan Y."/>
            <person name="Wessler S.R."/>
            <person name="Schmutz J."/>
            <person name="Willis J.H."/>
            <person name="Rokhsar D.S."/>
        </authorList>
    </citation>
    <scope>NUCLEOTIDE SEQUENCE [LARGE SCALE GENOMIC DNA]</scope>
    <source>
        <strain evidence="2">cv. DUN x IM62</strain>
    </source>
</reference>
<accession>A0A022QFC4</accession>
<evidence type="ECO:0000313" key="2">
    <source>
        <dbReference type="Proteomes" id="UP000030748"/>
    </source>
</evidence>
<keyword evidence="2" id="KW-1185">Reference proteome</keyword>
<protein>
    <submittedName>
        <fullName evidence="1">Uncharacterized protein</fullName>
    </submittedName>
</protein>
<dbReference type="AlphaFoldDB" id="A0A022QFC4"/>
<name>A0A022QFC4_ERYGU</name>
<dbReference type="Proteomes" id="UP000030748">
    <property type="component" value="Unassembled WGS sequence"/>
</dbReference>
<gene>
    <name evidence="1" type="ORF">MIMGU_mgv1a016733mg</name>
</gene>
<evidence type="ECO:0000313" key="1">
    <source>
        <dbReference type="EMBL" id="EYU25215.1"/>
    </source>
</evidence>
<dbReference type="EMBL" id="KI632098">
    <property type="protein sequence ID" value="EYU25215.1"/>
    <property type="molecule type" value="Genomic_DNA"/>
</dbReference>
<organism evidence="1 2">
    <name type="scientific">Erythranthe guttata</name>
    <name type="common">Yellow monkey flower</name>
    <name type="synonym">Mimulus guttatus</name>
    <dbReference type="NCBI Taxonomy" id="4155"/>
    <lineage>
        <taxon>Eukaryota</taxon>
        <taxon>Viridiplantae</taxon>
        <taxon>Streptophyta</taxon>
        <taxon>Embryophyta</taxon>
        <taxon>Tracheophyta</taxon>
        <taxon>Spermatophyta</taxon>
        <taxon>Magnoliopsida</taxon>
        <taxon>eudicotyledons</taxon>
        <taxon>Gunneridae</taxon>
        <taxon>Pentapetalae</taxon>
        <taxon>asterids</taxon>
        <taxon>lamiids</taxon>
        <taxon>Lamiales</taxon>
        <taxon>Phrymaceae</taxon>
        <taxon>Erythranthe</taxon>
    </lineage>
</organism>